<dbReference type="SUPFAM" id="SSF103473">
    <property type="entry name" value="MFS general substrate transporter"/>
    <property type="match status" value="1"/>
</dbReference>
<feature type="transmembrane region" description="Helical" evidence="7">
    <location>
        <begin position="433"/>
        <end position="449"/>
    </location>
</feature>
<feature type="transmembrane region" description="Helical" evidence="7">
    <location>
        <begin position="399"/>
        <end position="421"/>
    </location>
</feature>
<dbReference type="Gene3D" id="1.20.1250.20">
    <property type="entry name" value="MFS general substrate transporter like domains"/>
    <property type="match status" value="2"/>
</dbReference>
<dbReference type="EMBL" id="JAWWNJ010000010">
    <property type="protein sequence ID" value="KAK7046534.1"/>
    <property type="molecule type" value="Genomic_DNA"/>
</dbReference>
<dbReference type="Pfam" id="PF07690">
    <property type="entry name" value="MFS_1"/>
    <property type="match status" value="1"/>
</dbReference>
<dbReference type="GO" id="GO:0016020">
    <property type="term" value="C:membrane"/>
    <property type="evidence" value="ECO:0007669"/>
    <property type="project" value="UniProtKB-SubCell"/>
</dbReference>
<comment type="subcellular location">
    <subcellularLocation>
        <location evidence="1">Membrane</location>
        <topology evidence="1">Multi-pass membrane protein</topology>
    </subcellularLocation>
</comment>
<evidence type="ECO:0000256" key="1">
    <source>
        <dbReference type="ARBA" id="ARBA00004141"/>
    </source>
</evidence>
<dbReference type="Proteomes" id="UP001362999">
    <property type="component" value="Unassembled WGS sequence"/>
</dbReference>
<evidence type="ECO:0000256" key="6">
    <source>
        <dbReference type="SAM" id="MobiDB-lite"/>
    </source>
</evidence>
<feature type="transmembrane region" description="Helical" evidence="7">
    <location>
        <begin position="146"/>
        <end position="165"/>
    </location>
</feature>
<accession>A0AAW0D614</accession>
<evidence type="ECO:0000256" key="7">
    <source>
        <dbReference type="SAM" id="Phobius"/>
    </source>
</evidence>
<keyword evidence="2" id="KW-0813">Transport</keyword>
<comment type="caution">
    <text evidence="8">The sequence shown here is derived from an EMBL/GenBank/DDBJ whole genome shotgun (WGS) entry which is preliminary data.</text>
</comment>
<feature type="compositionally biased region" description="Low complexity" evidence="6">
    <location>
        <begin position="16"/>
        <end position="25"/>
    </location>
</feature>
<reference evidence="8 9" key="1">
    <citation type="journal article" date="2024" name="J Genomics">
        <title>Draft genome sequencing and assembly of Favolaschia claudopus CIRM-BRFM 2984 isolated from oak limbs.</title>
        <authorList>
            <person name="Navarro D."/>
            <person name="Drula E."/>
            <person name="Chaduli D."/>
            <person name="Cazenave R."/>
            <person name="Ahrendt S."/>
            <person name="Wang J."/>
            <person name="Lipzen A."/>
            <person name="Daum C."/>
            <person name="Barry K."/>
            <person name="Grigoriev I.V."/>
            <person name="Favel A."/>
            <person name="Rosso M.N."/>
            <person name="Martin F."/>
        </authorList>
    </citation>
    <scope>NUCLEOTIDE SEQUENCE [LARGE SCALE GENOMIC DNA]</scope>
    <source>
        <strain evidence="8 9">CIRM-BRFM 2984</strain>
    </source>
</reference>
<feature type="transmembrane region" description="Helical" evidence="7">
    <location>
        <begin position="309"/>
        <end position="332"/>
    </location>
</feature>
<evidence type="ECO:0000313" key="8">
    <source>
        <dbReference type="EMBL" id="KAK7046534.1"/>
    </source>
</evidence>
<dbReference type="PANTHER" id="PTHR43791:SF40">
    <property type="entry name" value="THIAMINE PATHWAY TRANSPORTER THI73"/>
    <property type="match status" value="1"/>
</dbReference>
<evidence type="ECO:0000256" key="4">
    <source>
        <dbReference type="ARBA" id="ARBA00022989"/>
    </source>
</evidence>
<evidence type="ECO:0000256" key="5">
    <source>
        <dbReference type="ARBA" id="ARBA00023136"/>
    </source>
</evidence>
<proteinExistence type="predicted"/>
<feature type="transmembrane region" description="Helical" evidence="7">
    <location>
        <begin position="238"/>
        <end position="261"/>
    </location>
</feature>
<dbReference type="AlphaFoldDB" id="A0AAW0D614"/>
<dbReference type="InterPro" id="IPR011701">
    <property type="entry name" value="MFS"/>
</dbReference>
<feature type="transmembrane region" description="Helical" evidence="7">
    <location>
        <begin position="373"/>
        <end position="393"/>
    </location>
</feature>
<keyword evidence="4 7" id="KW-1133">Transmembrane helix</keyword>
<evidence type="ECO:0000256" key="3">
    <source>
        <dbReference type="ARBA" id="ARBA00022692"/>
    </source>
</evidence>
<dbReference type="InterPro" id="IPR036259">
    <property type="entry name" value="MFS_trans_sf"/>
</dbReference>
<dbReference type="GO" id="GO:0022857">
    <property type="term" value="F:transmembrane transporter activity"/>
    <property type="evidence" value="ECO:0007669"/>
    <property type="project" value="InterPro"/>
</dbReference>
<evidence type="ECO:0000313" key="9">
    <source>
        <dbReference type="Proteomes" id="UP001362999"/>
    </source>
</evidence>
<keyword evidence="3 7" id="KW-0812">Transmembrane</keyword>
<dbReference type="PANTHER" id="PTHR43791">
    <property type="entry name" value="PERMEASE-RELATED"/>
    <property type="match status" value="1"/>
</dbReference>
<feature type="transmembrane region" description="Helical" evidence="7">
    <location>
        <begin position="469"/>
        <end position="489"/>
    </location>
</feature>
<feature type="region of interest" description="Disordered" evidence="6">
    <location>
        <begin position="1"/>
        <end position="25"/>
    </location>
</feature>
<feature type="transmembrane region" description="Helical" evidence="7">
    <location>
        <begin position="344"/>
        <end position="366"/>
    </location>
</feature>
<name>A0AAW0D614_9AGAR</name>
<evidence type="ECO:0000256" key="2">
    <source>
        <dbReference type="ARBA" id="ARBA00022448"/>
    </source>
</evidence>
<sequence>MAATDERTVSKQNTLSDSPSGSSSDENIDKAWNFVEQHHNADALLSVDIASVRRKVDWHIVPIMFLCYTMQFLDKVAINYGAVMGLTRDLKLVGNDFSNVATFFFVAYLIFEIPNSKQQCFNFTSTSFKEVSFAAYCLQIVPAGKWLGANVVLWGVATACAAAAHDYRTLLASRIFVGIFEATIGPSLLIISSQWYTKSEQAPRFSFWYLGLGVGQIVGGAVSYAFQHIAPGATALTGWRIMFVTLGCATVVIGLVTFFLLPDTPMRASWLSNDEKVALLKHVSVNQTGIENRHFRPREIVEALCDPQIYLLVISTICLSVPSGVVTTYSATLISHLGYNSKQAALMNMPSGAVTIFFILFVGFGIRMQSHRWAWSLACIIPGILGGALMSFVPTTNRAGCLAGIYLVNAITAPLTVFYAWTAANIAGPTKRAFAAALVSGSFSIGNIIGPQTFRPRDAPDYRPAKLAVMGALAGCAFTTFLLFCYYYNENRRRGTAGKEDVNELEEDFLGRHRWLDITDKKNQNFRYVY</sequence>
<keyword evidence="9" id="KW-1185">Reference proteome</keyword>
<protein>
    <submittedName>
        <fullName evidence="8">MFS general substrate transporter</fullName>
    </submittedName>
</protein>
<keyword evidence="5 7" id="KW-0472">Membrane</keyword>
<feature type="transmembrane region" description="Helical" evidence="7">
    <location>
        <begin position="171"/>
        <end position="195"/>
    </location>
</feature>
<feature type="transmembrane region" description="Helical" evidence="7">
    <location>
        <begin position="207"/>
        <end position="226"/>
    </location>
</feature>
<gene>
    <name evidence="8" type="ORF">R3P38DRAFT_3307837</name>
</gene>
<organism evidence="8 9">
    <name type="scientific">Favolaschia claudopus</name>
    <dbReference type="NCBI Taxonomy" id="2862362"/>
    <lineage>
        <taxon>Eukaryota</taxon>
        <taxon>Fungi</taxon>
        <taxon>Dikarya</taxon>
        <taxon>Basidiomycota</taxon>
        <taxon>Agaricomycotina</taxon>
        <taxon>Agaricomycetes</taxon>
        <taxon>Agaricomycetidae</taxon>
        <taxon>Agaricales</taxon>
        <taxon>Marasmiineae</taxon>
        <taxon>Mycenaceae</taxon>
        <taxon>Favolaschia</taxon>
    </lineage>
</organism>